<protein>
    <submittedName>
        <fullName evidence="1">Uncharacterized protein</fullName>
    </submittedName>
</protein>
<organism evidence="1 2">
    <name type="scientific">Leptospira weilii str. 2006001855</name>
    <dbReference type="NCBI Taxonomy" id="996804"/>
    <lineage>
        <taxon>Bacteria</taxon>
        <taxon>Pseudomonadati</taxon>
        <taxon>Spirochaetota</taxon>
        <taxon>Spirochaetia</taxon>
        <taxon>Leptospirales</taxon>
        <taxon>Leptospiraceae</taxon>
        <taxon>Leptospira</taxon>
    </lineage>
</organism>
<comment type="caution">
    <text evidence="1">The sequence shown here is derived from an EMBL/GenBank/DDBJ whole genome shotgun (WGS) entry which is preliminary data.</text>
</comment>
<evidence type="ECO:0000313" key="2">
    <source>
        <dbReference type="Proteomes" id="UP000012101"/>
    </source>
</evidence>
<reference evidence="1 2" key="1">
    <citation type="submission" date="2013-01" db="EMBL/GenBank/DDBJ databases">
        <authorList>
            <person name="Harkins D.M."/>
            <person name="Durkin A.S."/>
            <person name="Brinkac L.M."/>
            <person name="Haft D.H."/>
            <person name="Selengut J.D."/>
            <person name="Sanka R."/>
            <person name="DePew J."/>
            <person name="Purushe J."/>
            <person name="Hospenthal D.R."/>
            <person name="Murray C.K."/>
            <person name="Pimentel G."/>
            <person name="Wasfy M."/>
            <person name="Vinetz J.M."/>
            <person name="Sutton G.G."/>
            <person name="Nierman W.C."/>
            <person name="Fouts D.E."/>
        </authorList>
    </citation>
    <scope>NUCLEOTIDE SEQUENCE [LARGE SCALE GENOMIC DNA]</scope>
    <source>
        <strain evidence="1 2">2006001855</strain>
    </source>
</reference>
<accession>M6FCA8</accession>
<evidence type="ECO:0000313" key="1">
    <source>
        <dbReference type="EMBL" id="EMM70443.1"/>
    </source>
</evidence>
<sequence length="90" mass="10265">MVRKRISKDHSALFSSLSIQADSITSSMLSLFISRYSFSSLSVQTDFITVLLASKKVVKAIEDSISKSKSELRKFRQSNFPEIEKYELPR</sequence>
<dbReference type="Proteomes" id="UP000012101">
    <property type="component" value="Unassembled WGS sequence"/>
</dbReference>
<dbReference type="EMBL" id="AFJM02000075">
    <property type="protein sequence ID" value="EMM70443.1"/>
    <property type="molecule type" value="Genomic_DNA"/>
</dbReference>
<dbReference type="AlphaFoldDB" id="M6FCA8"/>
<gene>
    <name evidence="1" type="ORF">LEP1GSC038_1795</name>
</gene>
<proteinExistence type="predicted"/>
<name>M6FCA8_9LEPT</name>